<dbReference type="RefSeq" id="WP_163702732.1">
    <property type="nucleotide sequence ID" value="NZ_QXHD01000004.1"/>
</dbReference>
<dbReference type="Gene3D" id="1.25.40.10">
    <property type="entry name" value="Tetratricopeptide repeat domain"/>
    <property type="match status" value="2"/>
</dbReference>
<reference evidence="3 4" key="1">
    <citation type="journal article" date="2020" name="Microb. Ecol.">
        <title>Ecogenomics of the Marine Benthic Filamentous Cyanobacterium Adonisia.</title>
        <authorList>
            <person name="Walter J.M."/>
            <person name="Coutinho F.H."/>
            <person name="Leomil L."/>
            <person name="Hargreaves P.I."/>
            <person name="Campeao M.E."/>
            <person name="Vieira V.V."/>
            <person name="Silva B.S."/>
            <person name="Fistarol G.O."/>
            <person name="Salomon P.S."/>
            <person name="Sawabe T."/>
            <person name="Mino S."/>
            <person name="Hosokawa M."/>
            <person name="Miyashita H."/>
            <person name="Maruyama F."/>
            <person name="van Verk M.C."/>
            <person name="Dutilh B.E."/>
            <person name="Thompson C.C."/>
            <person name="Thompson F.L."/>
        </authorList>
    </citation>
    <scope>NUCLEOTIDE SEQUENCE [LARGE SCALE GENOMIC DNA]</scope>
    <source>
        <strain evidence="3 4">CCMR0081</strain>
    </source>
</reference>
<dbReference type="Proteomes" id="UP000481033">
    <property type="component" value="Unassembled WGS sequence"/>
</dbReference>
<dbReference type="Pfam" id="PF13414">
    <property type="entry name" value="TPR_11"/>
    <property type="match status" value="1"/>
</dbReference>
<dbReference type="PROSITE" id="PS50005">
    <property type="entry name" value="TPR"/>
    <property type="match status" value="1"/>
</dbReference>
<keyword evidence="2" id="KW-0472">Membrane</keyword>
<dbReference type="AlphaFoldDB" id="A0A6M0RUR4"/>
<proteinExistence type="predicted"/>
<keyword evidence="2" id="KW-1133">Transmembrane helix</keyword>
<accession>A0A6M0RUR4</accession>
<evidence type="ECO:0000313" key="4">
    <source>
        <dbReference type="Proteomes" id="UP000481033"/>
    </source>
</evidence>
<dbReference type="InterPro" id="IPR019734">
    <property type="entry name" value="TPR_rpt"/>
</dbReference>
<organism evidence="3 4">
    <name type="scientific">Adonisia turfae CCMR0081</name>
    <dbReference type="NCBI Taxonomy" id="2292702"/>
    <lineage>
        <taxon>Bacteria</taxon>
        <taxon>Bacillati</taxon>
        <taxon>Cyanobacteriota</taxon>
        <taxon>Adonisia</taxon>
        <taxon>Adonisia turfae</taxon>
    </lineage>
</organism>
<protein>
    <submittedName>
        <fullName evidence="3">Tetratricopeptide repeat protein</fullName>
    </submittedName>
</protein>
<keyword evidence="1" id="KW-0802">TPR repeat</keyword>
<name>A0A6M0RUR4_9CYAN</name>
<feature type="transmembrane region" description="Helical" evidence="2">
    <location>
        <begin position="188"/>
        <end position="207"/>
    </location>
</feature>
<gene>
    <name evidence="3" type="ORF">DXZ20_31005</name>
</gene>
<feature type="repeat" description="TPR" evidence="1">
    <location>
        <begin position="215"/>
        <end position="248"/>
    </location>
</feature>
<feature type="transmembrane region" description="Helical" evidence="2">
    <location>
        <begin position="147"/>
        <end position="167"/>
    </location>
</feature>
<dbReference type="InterPro" id="IPR011990">
    <property type="entry name" value="TPR-like_helical_dom_sf"/>
</dbReference>
<evidence type="ECO:0000313" key="3">
    <source>
        <dbReference type="EMBL" id="NEZ59997.1"/>
    </source>
</evidence>
<dbReference type="Pfam" id="PF13432">
    <property type="entry name" value="TPR_16"/>
    <property type="match status" value="1"/>
</dbReference>
<dbReference type="EMBL" id="QXHD01000004">
    <property type="protein sequence ID" value="NEZ59997.1"/>
    <property type="molecule type" value="Genomic_DNA"/>
</dbReference>
<feature type="transmembrane region" description="Helical" evidence="2">
    <location>
        <begin position="113"/>
        <end position="135"/>
    </location>
</feature>
<keyword evidence="2" id="KW-0812">Transmembrane</keyword>
<keyword evidence="4" id="KW-1185">Reference proteome</keyword>
<dbReference type="SUPFAM" id="SSF48452">
    <property type="entry name" value="TPR-like"/>
    <property type="match status" value="1"/>
</dbReference>
<evidence type="ECO:0000256" key="1">
    <source>
        <dbReference type="PROSITE-ProRule" id="PRU00339"/>
    </source>
</evidence>
<dbReference type="SMART" id="SM00028">
    <property type="entry name" value="TPR"/>
    <property type="match status" value="3"/>
</dbReference>
<sequence length="423" mass="47671">MGASALSDLAKLLEQYESMLSHLQIEEKSSIDDICLNILIVRDQIQDLFQSQRPLSSKYLPTLSKLDKELKQKSELIIQHIPLAEWREIIKPSEYAWWWHFEKKPPAHPWNRLNWLWEGATLITLTIDFALVAAISSRFLAGGPDTLSALAIAGQSAVALLVAGGPLTKIGQQAIERLLQRMKLPKYLWHEAKLIMAVVFLLCLVGLQNSLPRFANFYVKRGIKSQQKFQTTSALANYKRATELDPSNTEAHFRLGSTYEQLLDLEQARSQYHIAMLGGCIEAYNNLGRLYLIEDEDFPAAALLLKQGFAYLENDIRITECISADENALKYAFLKNLGWAELNQSRYGEAKGDLQTAIELNDEKAAAYCLLAQVLEKEGHPDTLSTWKACLGRASEFNADEAQWIDMAQQAIEANTSVKNTRP</sequence>
<comment type="caution">
    <text evidence="3">The sequence shown here is derived from an EMBL/GenBank/DDBJ whole genome shotgun (WGS) entry which is preliminary data.</text>
</comment>
<evidence type="ECO:0000256" key="2">
    <source>
        <dbReference type="SAM" id="Phobius"/>
    </source>
</evidence>